<dbReference type="AlphaFoldDB" id="A0A382T1W9"/>
<protein>
    <submittedName>
        <fullName evidence="2">Uncharacterized protein</fullName>
    </submittedName>
</protein>
<feature type="coiled-coil region" evidence="1">
    <location>
        <begin position="25"/>
        <end position="94"/>
    </location>
</feature>
<organism evidence="2">
    <name type="scientific">marine metagenome</name>
    <dbReference type="NCBI Taxonomy" id="408172"/>
    <lineage>
        <taxon>unclassified sequences</taxon>
        <taxon>metagenomes</taxon>
        <taxon>ecological metagenomes</taxon>
    </lineage>
</organism>
<accession>A0A382T1W9</accession>
<reference evidence="2" key="1">
    <citation type="submission" date="2018-05" db="EMBL/GenBank/DDBJ databases">
        <authorList>
            <person name="Lanie J.A."/>
            <person name="Ng W.-L."/>
            <person name="Kazmierczak K.M."/>
            <person name="Andrzejewski T.M."/>
            <person name="Davidsen T.M."/>
            <person name="Wayne K.J."/>
            <person name="Tettelin H."/>
            <person name="Glass J.I."/>
            <person name="Rusch D."/>
            <person name="Podicherti R."/>
            <person name="Tsui H.-C.T."/>
            <person name="Winkler M.E."/>
        </authorList>
    </citation>
    <scope>NUCLEOTIDE SEQUENCE</scope>
</reference>
<proteinExistence type="predicted"/>
<evidence type="ECO:0000256" key="1">
    <source>
        <dbReference type="SAM" id="Coils"/>
    </source>
</evidence>
<evidence type="ECO:0000313" key="2">
    <source>
        <dbReference type="EMBL" id="SVD15241.1"/>
    </source>
</evidence>
<gene>
    <name evidence="2" type="ORF">METZ01_LOCUS368095</name>
</gene>
<keyword evidence="1" id="KW-0175">Coiled coil</keyword>
<dbReference type="EMBL" id="UINC01132742">
    <property type="protein sequence ID" value="SVD15241.1"/>
    <property type="molecule type" value="Genomic_DNA"/>
</dbReference>
<dbReference type="PROSITE" id="PS51257">
    <property type="entry name" value="PROKAR_LIPOPROTEIN"/>
    <property type="match status" value="1"/>
</dbReference>
<name>A0A382T1W9_9ZZZZ</name>
<sequence length="128" mass="14244">MKRLTLTTIGTLAAVLAFSTGCSRVDALHTELDDARNNLVHTKQQLTKAKRAQKEAEREMTVAQDQSETAYVNLHKVQQQLAEQKQRVGQLQRVHSLKMAEYEAFVAKTAQALAAKDKKISELSAPVK</sequence>